<evidence type="ECO:0008006" key="4">
    <source>
        <dbReference type="Google" id="ProtNLM"/>
    </source>
</evidence>
<feature type="transmembrane region" description="Helical" evidence="1">
    <location>
        <begin position="12"/>
        <end position="28"/>
    </location>
</feature>
<dbReference type="PROSITE" id="PS51257">
    <property type="entry name" value="PROKAR_LIPOPROTEIN"/>
    <property type="match status" value="1"/>
</dbReference>
<dbReference type="OrthoDB" id="281279at2"/>
<gene>
    <name evidence="2" type="ORF">UC8_36840</name>
</gene>
<evidence type="ECO:0000313" key="3">
    <source>
        <dbReference type="Proteomes" id="UP000325286"/>
    </source>
</evidence>
<evidence type="ECO:0000256" key="1">
    <source>
        <dbReference type="SAM" id="Phobius"/>
    </source>
</evidence>
<organism evidence="2 3">
    <name type="scientific">Roseimaritima ulvae</name>
    <dbReference type="NCBI Taxonomy" id="980254"/>
    <lineage>
        <taxon>Bacteria</taxon>
        <taxon>Pseudomonadati</taxon>
        <taxon>Planctomycetota</taxon>
        <taxon>Planctomycetia</taxon>
        <taxon>Pirellulales</taxon>
        <taxon>Pirellulaceae</taxon>
        <taxon>Roseimaritima</taxon>
    </lineage>
</organism>
<keyword evidence="1" id="KW-0812">Transmembrane</keyword>
<accession>A0A5B9QRK0</accession>
<dbReference type="KEGG" id="rul:UC8_36840"/>
<evidence type="ECO:0000313" key="2">
    <source>
        <dbReference type="EMBL" id="QEG41658.1"/>
    </source>
</evidence>
<keyword evidence="1" id="KW-1133">Transmembrane helix</keyword>
<sequence length="195" mass="21347">MVRLLAEQPTLLAIMLAILGGGCVYGWLQTGKRPAAVIGLICFALIPAGYLLAANWETDRERLTTLVHSTAAAVEANDVDGVLAFIDPAQPEIRERAASEMPKYTFTRTEIGQVRSIKFVQNAVPPEAQVDLTVNFTGGLQSGEFAGQNASRRVVLRCRKQNDRWYISDYTHLPVIGGPDGFTPNSELTRSYRAP</sequence>
<dbReference type="Proteomes" id="UP000325286">
    <property type="component" value="Chromosome"/>
</dbReference>
<reference evidence="2 3" key="1">
    <citation type="submission" date="2019-08" db="EMBL/GenBank/DDBJ databases">
        <title>Deep-cultivation of Planctomycetes and their phenomic and genomic characterization uncovers novel biology.</title>
        <authorList>
            <person name="Wiegand S."/>
            <person name="Jogler M."/>
            <person name="Boedeker C."/>
            <person name="Pinto D."/>
            <person name="Vollmers J."/>
            <person name="Rivas-Marin E."/>
            <person name="Kohn T."/>
            <person name="Peeters S.H."/>
            <person name="Heuer A."/>
            <person name="Rast P."/>
            <person name="Oberbeckmann S."/>
            <person name="Bunk B."/>
            <person name="Jeske O."/>
            <person name="Meyerdierks A."/>
            <person name="Storesund J.E."/>
            <person name="Kallscheuer N."/>
            <person name="Luecker S."/>
            <person name="Lage O.M."/>
            <person name="Pohl T."/>
            <person name="Merkel B.J."/>
            <person name="Hornburger P."/>
            <person name="Mueller R.-W."/>
            <person name="Bruemmer F."/>
            <person name="Labrenz M."/>
            <person name="Spormann A.M."/>
            <person name="Op den Camp H."/>
            <person name="Overmann J."/>
            <person name="Amann R."/>
            <person name="Jetten M.S.M."/>
            <person name="Mascher T."/>
            <person name="Medema M.H."/>
            <person name="Devos D.P."/>
            <person name="Kaster A.-K."/>
            <person name="Ovreas L."/>
            <person name="Rohde M."/>
            <person name="Galperin M.Y."/>
            <person name="Jogler C."/>
        </authorList>
    </citation>
    <scope>NUCLEOTIDE SEQUENCE [LARGE SCALE GENOMIC DNA]</scope>
    <source>
        <strain evidence="2 3">UC8</strain>
    </source>
</reference>
<keyword evidence="1" id="KW-0472">Membrane</keyword>
<protein>
    <recommendedName>
        <fullName evidence="4">DUF4440 domain-containing protein</fullName>
    </recommendedName>
</protein>
<feature type="transmembrane region" description="Helical" evidence="1">
    <location>
        <begin position="34"/>
        <end position="53"/>
    </location>
</feature>
<keyword evidence="3" id="KW-1185">Reference proteome</keyword>
<dbReference type="RefSeq" id="WP_068137160.1">
    <property type="nucleotide sequence ID" value="NZ_CP042914.1"/>
</dbReference>
<proteinExistence type="predicted"/>
<name>A0A5B9QRK0_9BACT</name>
<dbReference type="EMBL" id="CP042914">
    <property type="protein sequence ID" value="QEG41658.1"/>
    <property type="molecule type" value="Genomic_DNA"/>
</dbReference>
<dbReference type="AlphaFoldDB" id="A0A5B9QRK0"/>